<sequence>MADDMKIERYRHETVELTVGELLEALSGLPATATIRIDVPLRPRSAEMKDSIDSGAHHFVVSGVVLDDHGYRDTAVLQADFSSEWYVRPVEADPEE</sequence>
<proteinExistence type="predicted"/>
<dbReference type="EMBL" id="CP108264">
    <property type="protein sequence ID" value="WTU77783.1"/>
    <property type="molecule type" value="Genomic_DNA"/>
</dbReference>
<organism evidence="1">
    <name type="scientific">Streptomyces sp. NBC_00049</name>
    <dbReference type="NCBI Taxonomy" id="2903617"/>
    <lineage>
        <taxon>Bacteria</taxon>
        <taxon>Bacillati</taxon>
        <taxon>Actinomycetota</taxon>
        <taxon>Actinomycetes</taxon>
        <taxon>Kitasatosporales</taxon>
        <taxon>Streptomycetaceae</taxon>
        <taxon>Streptomyces</taxon>
    </lineage>
</organism>
<accession>A0AAU2K138</accession>
<dbReference type="AlphaFoldDB" id="A0AAU2K138"/>
<protein>
    <submittedName>
        <fullName evidence="1">Uncharacterized protein</fullName>
    </submittedName>
</protein>
<reference evidence="1" key="1">
    <citation type="submission" date="2022-10" db="EMBL/GenBank/DDBJ databases">
        <title>The complete genomes of actinobacterial strains from the NBC collection.</title>
        <authorList>
            <person name="Joergensen T.S."/>
            <person name="Alvarez Arevalo M."/>
            <person name="Sterndorff E.B."/>
            <person name="Faurdal D."/>
            <person name="Vuksanovic O."/>
            <person name="Mourched A.-S."/>
            <person name="Charusanti P."/>
            <person name="Shaw S."/>
            <person name="Blin K."/>
            <person name="Weber T."/>
        </authorList>
    </citation>
    <scope>NUCLEOTIDE SEQUENCE</scope>
    <source>
        <strain evidence="1">NBC_00049</strain>
    </source>
</reference>
<name>A0AAU2K138_9ACTN</name>
<gene>
    <name evidence="1" type="ORF">OG327_33235</name>
</gene>
<evidence type="ECO:0000313" key="1">
    <source>
        <dbReference type="EMBL" id="WTU77783.1"/>
    </source>
</evidence>